<organism evidence="1 2">
    <name type="scientific">Saccharomyces cerevisiae (strain RM11-1a)</name>
    <name type="common">Baker's yeast</name>
    <dbReference type="NCBI Taxonomy" id="285006"/>
    <lineage>
        <taxon>Eukaryota</taxon>
        <taxon>Fungi</taxon>
        <taxon>Dikarya</taxon>
        <taxon>Ascomycota</taxon>
        <taxon>Saccharomycotina</taxon>
        <taxon>Saccharomycetes</taxon>
        <taxon>Saccharomycetales</taxon>
        <taxon>Saccharomycetaceae</taxon>
        <taxon>Saccharomyces</taxon>
    </lineage>
</organism>
<proteinExistence type="predicted"/>
<dbReference type="Proteomes" id="UP000008335">
    <property type="component" value="Unassembled WGS sequence"/>
</dbReference>
<dbReference type="HOGENOM" id="CLU_2039888_0_0_1"/>
<keyword evidence="2" id="KW-1185">Reference proteome</keyword>
<dbReference type="SMR" id="B3LPA8"/>
<evidence type="ECO:0000313" key="1">
    <source>
        <dbReference type="EMBL" id="EDV12503.1"/>
    </source>
</evidence>
<reference evidence="1" key="2">
    <citation type="submission" date="2005-07" db="EMBL/GenBank/DDBJ databases">
        <title>Annotation of the Saccharomyces cerevisiae RM11-1a Genome.</title>
        <authorList>
            <consortium name="The Broad Institute Genome Sequencing Platform"/>
            <person name="Birren B."/>
            <person name="Lander E."/>
            <person name="Galagan J."/>
            <person name="Nusbaum C."/>
            <person name="Devon K."/>
            <person name="Cuomo C."/>
            <person name="Jaffe D."/>
            <person name="Butler J."/>
            <person name="Alvarez P."/>
            <person name="Gnerre S."/>
            <person name="Grabherr M."/>
            <person name="Kleber M."/>
            <person name="Mauceli E."/>
            <person name="Brockman W."/>
            <person name="MacCallum I.A."/>
            <person name="Rounsley S."/>
            <person name="Young S."/>
            <person name="LaButti K."/>
            <person name="Pushparaj V."/>
            <person name="DeCaprio D."/>
            <person name="Crawford M."/>
            <person name="Koehrsen M."/>
            <person name="Engels R."/>
            <person name="Montgomery P."/>
            <person name="Pearson M."/>
            <person name="Howarth C."/>
            <person name="Larson L."/>
            <person name="Luoma S."/>
            <person name="White J."/>
            <person name="O'Leary S."/>
            <person name="Kodira C."/>
            <person name="Zeng Q."/>
            <person name="Yandava C."/>
            <person name="Alvarado L."/>
            <person name="Pratt S."/>
            <person name="Kruglyak L."/>
        </authorList>
    </citation>
    <scope>NUCLEOTIDE SEQUENCE</scope>
    <source>
        <strain evidence="1">RM11-1a</strain>
    </source>
</reference>
<dbReference type="EMBL" id="CH408049">
    <property type="protein sequence ID" value="EDV12503.1"/>
    <property type="molecule type" value="Genomic_DNA"/>
</dbReference>
<sequence>MSIVLRKSNKKNKNCITSKFYTIHIIKISTPVFRAPIAIGESPYVEWSCLQVVFRKDMVTKKTTFAQLITRLNHFLCQALKRRDSKTYILCRTAVFGAMTPFSPRKSHINNKLPMQPRKKKIVIIYVVRFH</sequence>
<gene>
    <name evidence="1" type="ORF">SCRG_03396</name>
</gene>
<evidence type="ECO:0000313" key="2">
    <source>
        <dbReference type="Proteomes" id="UP000008335"/>
    </source>
</evidence>
<reference evidence="1" key="1">
    <citation type="submission" date="2005-03" db="EMBL/GenBank/DDBJ databases">
        <authorList>
            <person name="Giovannoni S.J."/>
            <person name="Cho J.-C."/>
            <person name="Ferriera S."/>
            <person name="Johnson J."/>
            <person name="Kravitz S."/>
            <person name="Halpern A."/>
            <person name="Remington K."/>
            <person name="Beeson K."/>
            <person name="Tran B."/>
            <person name="Rogers Y.-H."/>
            <person name="Friedman R."/>
            <person name="Venter J.C."/>
        </authorList>
    </citation>
    <scope>NUCLEOTIDE SEQUENCE</scope>
    <source>
        <strain evidence="1">RM11-1a</strain>
    </source>
</reference>
<accession>B3LPA8</accession>
<name>B3LPA8_YEAS1</name>
<dbReference type="AlphaFoldDB" id="B3LPA8"/>
<protein>
    <submittedName>
        <fullName evidence="1">Bypass of stop codon protein 4</fullName>
    </submittedName>
</protein>